<dbReference type="KEGG" id="svt:SVTN_40125"/>
<dbReference type="HOGENOM" id="CLU_1517153_0_0_11"/>
<keyword evidence="3" id="KW-1185">Reference proteome</keyword>
<geneLocation type="plasmid" evidence="2 3">
    <name>pSVL1</name>
</geneLocation>
<sequence>MATDAELAALGYKGPVVVTQIVRTTFRADGTPIGKTLTIQGGSTPLTWHQKPEDVPDDEALPTYRPAEAQAPKMPAPRSWRTYLVGMEGSVLTKIGHTTDTVKSRVAQLQTGQPANLRPLLEVDGDYEGTLHDRFVDYRVRGEWFDLTPLGDPVTVVVETLKELGADIRPDLQDADN</sequence>
<evidence type="ECO:0000313" key="2">
    <source>
        <dbReference type="EMBL" id="AJF70398.1"/>
    </source>
</evidence>
<proteinExistence type="predicted"/>
<organism evidence="2 3">
    <name type="scientific">Streptomyces vietnamensis</name>
    <dbReference type="NCBI Taxonomy" id="362257"/>
    <lineage>
        <taxon>Bacteria</taxon>
        <taxon>Bacillati</taxon>
        <taxon>Actinomycetota</taxon>
        <taxon>Actinomycetes</taxon>
        <taxon>Kitasatosporales</taxon>
        <taxon>Streptomycetaceae</taxon>
        <taxon>Streptomyces</taxon>
    </lineage>
</organism>
<name>A0A0B5IL84_9ACTN</name>
<reference evidence="2 3" key="1">
    <citation type="submission" date="2014-12" db="EMBL/GenBank/DDBJ databases">
        <title>Complete genome sequence of Streptomyces vietnamensis strain GIMV4.0001, a genetic manipulable producer of the benzoisochromanequinone antibiotic granaticin.</title>
        <authorList>
            <person name="Deng M.R."/>
            <person name="Guo J."/>
            <person name="Ma L.Y."/>
            <person name="Feng G.D."/>
            <person name="Mo C.Y."/>
            <person name="Zhu H.H."/>
        </authorList>
    </citation>
    <scope>NUCLEOTIDE SEQUENCE [LARGE SCALE GENOMIC DNA]</scope>
    <source>
        <strain evidence="3">GIMV4.0001</strain>
        <plasmid evidence="2 3">pSVL1</plasmid>
    </source>
</reference>
<dbReference type="AlphaFoldDB" id="A0A0B5IL84"/>
<keyword evidence="2" id="KW-0614">Plasmid</keyword>
<dbReference type="SMART" id="SM00974">
    <property type="entry name" value="T5orf172"/>
    <property type="match status" value="1"/>
</dbReference>
<dbReference type="Proteomes" id="UP000031774">
    <property type="component" value="Plasmid pSVL1"/>
</dbReference>
<gene>
    <name evidence="2" type="ORF">SVTN_40125</name>
</gene>
<dbReference type="Pfam" id="PF13455">
    <property type="entry name" value="MUG113"/>
    <property type="match status" value="1"/>
</dbReference>
<dbReference type="EMBL" id="CP010408">
    <property type="protein sequence ID" value="AJF70398.1"/>
    <property type="molecule type" value="Genomic_DNA"/>
</dbReference>
<evidence type="ECO:0000313" key="3">
    <source>
        <dbReference type="Proteomes" id="UP000031774"/>
    </source>
</evidence>
<accession>A0A0B5IL84</accession>
<evidence type="ECO:0000259" key="1">
    <source>
        <dbReference type="SMART" id="SM00974"/>
    </source>
</evidence>
<protein>
    <recommendedName>
        <fullName evidence="1">Bacteriophage T5 Orf172 DNA-binding domain-containing protein</fullName>
    </recommendedName>
</protein>
<dbReference type="RefSeq" id="WP_041134867.1">
    <property type="nucleotide sequence ID" value="NZ_CP010408.1"/>
</dbReference>
<feature type="domain" description="Bacteriophage T5 Orf172 DNA-binding" evidence="1">
    <location>
        <begin position="87"/>
        <end position="160"/>
    </location>
</feature>
<dbReference type="InterPro" id="IPR018306">
    <property type="entry name" value="Phage_T5_Orf172_DNA-bd"/>
</dbReference>